<proteinExistence type="predicted"/>
<reference evidence="1 2" key="1">
    <citation type="submission" date="2024-02" db="EMBL/GenBank/DDBJ databases">
        <authorList>
            <person name="Chen Y."/>
            <person name="Shah S."/>
            <person name="Dougan E. K."/>
            <person name="Thang M."/>
            <person name="Chan C."/>
        </authorList>
    </citation>
    <scope>NUCLEOTIDE SEQUENCE [LARGE SCALE GENOMIC DNA]</scope>
</reference>
<evidence type="ECO:0000313" key="2">
    <source>
        <dbReference type="Proteomes" id="UP001642484"/>
    </source>
</evidence>
<dbReference type="EMBL" id="CAXAMN010021618">
    <property type="protein sequence ID" value="CAK9061547.1"/>
    <property type="molecule type" value="Genomic_DNA"/>
</dbReference>
<accession>A0ABP0NF81</accession>
<protein>
    <submittedName>
        <fullName evidence="1">Uncharacterized protein</fullName>
    </submittedName>
</protein>
<comment type="caution">
    <text evidence="1">The sequence shown here is derived from an EMBL/GenBank/DDBJ whole genome shotgun (WGS) entry which is preliminary data.</text>
</comment>
<organism evidence="1 2">
    <name type="scientific">Durusdinium trenchii</name>
    <dbReference type="NCBI Taxonomy" id="1381693"/>
    <lineage>
        <taxon>Eukaryota</taxon>
        <taxon>Sar</taxon>
        <taxon>Alveolata</taxon>
        <taxon>Dinophyceae</taxon>
        <taxon>Suessiales</taxon>
        <taxon>Symbiodiniaceae</taxon>
        <taxon>Durusdinium</taxon>
    </lineage>
</organism>
<dbReference type="Gene3D" id="1.20.1270.60">
    <property type="entry name" value="Arfaptin homology (AH) domain/BAR domain"/>
    <property type="match status" value="1"/>
</dbReference>
<name>A0ABP0NF81_9DINO</name>
<sequence>MAERWQTFSLPGAIRRAKTAMTGPSKMPSDPLEEQRAELLEMDRLISSLSACVAALEPQSALLASAPVPLFDPLTRFYGQDMPGSPAIDKLCTQLNDFANKSKDSESGLDLLQARLQTLSERNKVAHQSFGARDVAWSSQDHYEKKVERLKEQIAKGGSSHALVQKLNRNEQKKRDSQQELLGRQVSEALENRWQEIGEAVAQLCQYYVSVFQEGH</sequence>
<dbReference type="Proteomes" id="UP001642484">
    <property type="component" value="Unassembled WGS sequence"/>
</dbReference>
<evidence type="ECO:0000313" key="1">
    <source>
        <dbReference type="EMBL" id="CAK9061547.1"/>
    </source>
</evidence>
<keyword evidence="2" id="KW-1185">Reference proteome</keyword>
<dbReference type="InterPro" id="IPR027267">
    <property type="entry name" value="AH/BAR_dom_sf"/>
</dbReference>
<gene>
    <name evidence="1" type="ORF">CCMP2556_LOCUS30264</name>
</gene>